<dbReference type="PROSITE" id="PS01215">
    <property type="entry name" value="MRP"/>
    <property type="match status" value="1"/>
</dbReference>
<dbReference type="GO" id="GO:0005524">
    <property type="term" value="F:ATP binding"/>
    <property type="evidence" value="ECO:0007669"/>
    <property type="project" value="UniProtKB-KW"/>
</dbReference>
<dbReference type="GO" id="GO:0046872">
    <property type="term" value="F:metal ion binding"/>
    <property type="evidence" value="ECO:0007669"/>
    <property type="project" value="UniProtKB-KW"/>
</dbReference>
<evidence type="ECO:0000313" key="8">
    <source>
        <dbReference type="Proteomes" id="UP000023152"/>
    </source>
</evidence>
<evidence type="ECO:0000256" key="1">
    <source>
        <dbReference type="ARBA" id="ARBA00022723"/>
    </source>
</evidence>
<dbReference type="InterPro" id="IPR027417">
    <property type="entry name" value="P-loop_NTPase"/>
</dbReference>
<evidence type="ECO:0000256" key="2">
    <source>
        <dbReference type="ARBA" id="ARBA00022741"/>
    </source>
</evidence>
<proteinExistence type="predicted"/>
<keyword evidence="8" id="KW-1185">Reference proteome</keyword>
<dbReference type="PANTHER" id="PTHR23264">
    <property type="entry name" value="NUCLEOTIDE-BINDING PROTEIN NBP35 YEAST -RELATED"/>
    <property type="match status" value="1"/>
</dbReference>
<evidence type="ECO:0000256" key="5">
    <source>
        <dbReference type="ARBA" id="ARBA00023014"/>
    </source>
</evidence>
<dbReference type="InterPro" id="IPR033756">
    <property type="entry name" value="YlxH/NBP35"/>
</dbReference>
<dbReference type="GO" id="GO:0005829">
    <property type="term" value="C:cytosol"/>
    <property type="evidence" value="ECO:0007669"/>
    <property type="project" value="TreeGrafter"/>
</dbReference>
<dbReference type="SUPFAM" id="SSF52540">
    <property type="entry name" value="P-loop containing nucleoside triphosphate hydrolases"/>
    <property type="match status" value="1"/>
</dbReference>
<dbReference type="GO" id="GO:0140663">
    <property type="term" value="F:ATP-dependent FeS chaperone activity"/>
    <property type="evidence" value="ECO:0007669"/>
    <property type="project" value="InterPro"/>
</dbReference>
<feature type="compositionally biased region" description="Basic and acidic residues" evidence="6">
    <location>
        <begin position="41"/>
        <end position="50"/>
    </location>
</feature>
<dbReference type="GO" id="GO:0051536">
    <property type="term" value="F:iron-sulfur cluster binding"/>
    <property type="evidence" value="ECO:0007669"/>
    <property type="project" value="UniProtKB-KW"/>
</dbReference>
<protein>
    <submittedName>
        <fullName evidence="7">Nucleotide binding protein</fullName>
    </submittedName>
</protein>
<evidence type="ECO:0000256" key="6">
    <source>
        <dbReference type="SAM" id="MobiDB-lite"/>
    </source>
</evidence>
<feature type="region of interest" description="Disordered" evidence="6">
    <location>
        <begin position="1"/>
        <end position="50"/>
    </location>
</feature>
<keyword evidence="3" id="KW-0067">ATP-binding</keyword>
<accession>X6NL18</accession>
<comment type="caution">
    <text evidence="7">The sequence shown here is derived from an EMBL/GenBank/DDBJ whole genome shotgun (WGS) entry which is preliminary data.</text>
</comment>
<keyword evidence="1" id="KW-0479">Metal-binding</keyword>
<organism evidence="7 8">
    <name type="scientific">Reticulomyxa filosa</name>
    <dbReference type="NCBI Taxonomy" id="46433"/>
    <lineage>
        <taxon>Eukaryota</taxon>
        <taxon>Sar</taxon>
        <taxon>Rhizaria</taxon>
        <taxon>Retaria</taxon>
        <taxon>Foraminifera</taxon>
        <taxon>Monothalamids</taxon>
        <taxon>Reticulomyxidae</taxon>
        <taxon>Reticulomyxa</taxon>
    </lineage>
</organism>
<sequence>MTEENYPQDRNEVCIGPTSDSAGKASSCAGCPNQSACASGKFKDDKEKTSQEAEDIAMRLEGVKHILLILSGKGGVGKSTLSSQLAWTLSYWGFQVGILDIDICGPSVARMMGVERQEVRQSSSGWSPVYAKDNLSVMSIAFMLHNRDDAIIWRGPRKTGLIRQFLTDVEWDDLDYLIIDAPPGTSDEHISIIQFLSKVPRTHAIVVTTPQEISLLDVRKESRFAKKSKSPFGSRGKHEWICLSMLSC</sequence>
<gene>
    <name evidence="7" type="ORF">RFI_10157</name>
</gene>
<evidence type="ECO:0000256" key="3">
    <source>
        <dbReference type="ARBA" id="ARBA00022840"/>
    </source>
</evidence>
<evidence type="ECO:0000256" key="4">
    <source>
        <dbReference type="ARBA" id="ARBA00023004"/>
    </source>
</evidence>
<dbReference type="EMBL" id="ASPP01007534">
    <property type="protein sequence ID" value="ETO26975.1"/>
    <property type="molecule type" value="Genomic_DNA"/>
</dbReference>
<keyword evidence="5" id="KW-0411">Iron-sulfur</keyword>
<dbReference type="Gene3D" id="3.40.50.300">
    <property type="entry name" value="P-loop containing nucleotide triphosphate hydrolases"/>
    <property type="match status" value="1"/>
</dbReference>
<dbReference type="OMA" id="DEHITIC"/>
<dbReference type="OrthoDB" id="1741334at2759"/>
<dbReference type="InterPro" id="IPR019591">
    <property type="entry name" value="Mrp/NBP35_ATP-bd"/>
</dbReference>
<reference evidence="7 8" key="1">
    <citation type="journal article" date="2013" name="Curr. Biol.">
        <title>The Genome of the Foraminiferan Reticulomyxa filosa.</title>
        <authorList>
            <person name="Glockner G."/>
            <person name="Hulsmann N."/>
            <person name="Schleicher M."/>
            <person name="Noegel A.A."/>
            <person name="Eichinger L."/>
            <person name="Gallinger C."/>
            <person name="Pawlowski J."/>
            <person name="Sierra R."/>
            <person name="Euteneuer U."/>
            <person name="Pillet L."/>
            <person name="Moustafa A."/>
            <person name="Platzer M."/>
            <person name="Groth M."/>
            <person name="Szafranski K."/>
            <person name="Schliwa M."/>
        </authorList>
    </citation>
    <scope>NUCLEOTIDE SEQUENCE [LARGE SCALE GENOMIC DNA]</scope>
</reference>
<dbReference type="Proteomes" id="UP000023152">
    <property type="component" value="Unassembled WGS sequence"/>
</dbReference>
<dbReference type="GO" id="GO:0016226">
    <property type="term" value="P:iron-sulfur cluster assembly"/>
    <property type="evidence" value="ECO:0007669"/>
    <property type="project" value="InterPro"/>
</dbReference>
<dbReference type="PANTHER" id="PTHR23264:SF19">
    <property type="entry name" value="CYTOSOLIC FE-S CLUSTER ASSEMBLY FACTOR NUBP2"/>
    <property type="match status" value="1"/>
</dbReference>
<keyword evidence="4" id="KW-0408">Iron</keyword>
<name>X6NL18_RETFI</name>
<dbReference type="CDD" id="cd02037">
    <property type="entry name" value="Mrp_NBP35"/>
    <property type="match status" value="1"/>
</dbReference>
<dbReference type="InterPro" id="IPR000808">
    <property type="entry name" value="Mrp-like_CS"/>
</dbReference>
<dbReference type="AlphaFoldDB" id="X6NL18"/>
<dbReference type="Pfam" id="PF10609">
    <property type="entry name" value="ParA"/>
    <property type="match status" value="1"/>
</dbReference>
<evidence type="ECO:0000313" key="7">
    <source>
        <dbReference type="EMBL" id="ETO26975.1"/>
    </source>
</evidence>
<keyword evidence="2" id="KW-0547">Nucleotide-binding</keyword>